<gene>
    <name evidence="1" type="ORF">UCMB321_2996</name>
</gene>
<protein>
    <submittedName>
        <fullName evidence="1">Uncharacterized protein</fullName>
    </submittedName>
</protein>
<comment type="caution">
    <text evidence="1">The sequence shown here is derived from an EMBL/GenBank/DDBJ whole genome shotgun (WGS) entry which is preliminary data.</text>
</comment>
<evidence type="ECO:0000313" key="2">
    <source>
        <dbReference type="Proteomes" id="UP000031535"/>
    </source>
</evidence>
<dbReference type="STRING" id="226910.UCMB321_2996"/>
<dbReference type="PATRIC" id="fig|226910.6.peg.2985"/>
<keyword evidence="2" id="KW-1185">Reference proteome</keyword>
<reference evidence="1 2" key="1">
    <citation type="submission" date="2015-01" db="EMBL/GenBank/DDBJ databases">
        <title>Complete genome of Pseudomonas batumici UCM B-321 producer of the batumin antibiotic with strong antistaphilococcal and potential anticancer activity.</title>
        <authorList>
            <person name="Klochko V.V."/>
            <person name="Zelena L.B."/>
            <person name="Elena K.A."/>
            <person name="Reva O.N."/>
        </authorList>
    </citation>
    <scope>NUCLEOTIDE SEQUENCE [LARGE SCALE GENOMIC DNA]</scope>
    <source>
        <strain evidence="1 2">UCM B-321</strain>
    </source>
</reference>
<dbReference type="Proteomes" id="UP000031535">
    <property type="component" value="Unassembled WGS sequence"/>
</dbReference>
<dbReference type="EMBL" id="JXDG01000039">
    <property type="protein sequence ID" value="KIH83250.1"/>
    <property type="molecule type" value="Genomic_DNA"/>
</dbReference>
<name>A0A0C2I8K0_9PSED</name>
<proteinExistence type="predicted"/>
<sequence length="50" mass="5574">MIEKNQWHTAARAQVTVGKSRPADIDRAVRSLSIRCIGPWVKLFVGMAHA</sequence>
<organism evidence="1 2">
    <name type="scientific">Pseudomonas batumici</name>
    <dbReference type="NCBI Taxonomy" id="226910"/>
    <lineage>
        <taxon>Bacteria</taxon>
        <taxon>Pseudomonadati</taxon>
        <taxon>Pseudomonadota</taxon>
        <taxon>Gammaproteobacteria</taxon>
        <taxon>Pseudomonadales</taxon>
        <taxon>Pseudomonadaceae</taxon>
        <taxon>Pseudomonas</taxon>
    </lineage>
</organism>
<dbReference type="AlphaFoldDB" id="A0A0C2I8K0"/>
<evidence type="ECO:0000313" key="1">
    <source>
        <dbReference type="EMBL" id="KIH83250.1"/>
    </source>
</evidence>
<accession>A0A0C2I8K0</accession>